<organism evidence="2">
    <name type="scientific">uncultured Caudovirales phage</name>
    <dbReference type="NCBI Taxonomy" id="2100421"/>
    <lineage>
        <taxon>Viruses</taxon>
        <taxon>Duplodnaviria</taxon>
        <taxon>Heunggongvirae</taxon>
        <taxon>Uroviricota</taxon>
        <taxon>Caudoviricetes</taxon>
        <taxon>Peduoviridae</taxon>
        <taxon>Maltschvirus</taxon>
        <taxon>Maltschvirus maltsch</taxon>
    </lineage>
</organism>
<gene>
    <name evidence="2" type="ORF">UFOVP1131_88</name>
    <name evidence="3" type="ORF">UFOVP1245_98</name>
    <name evidence="4" type="ORF">UFOVP1582_80</name>
    <name evidence="1" type="ORF">UFOVP966_102</name>
</gene>
<dbReference type="EMBL" id="LR798428">
    <property type="protein sequence ID" value="CAB5231408.1"/>
    <property type="molecule type" value="Genomic_DNA"/>
</dbReference>
<dbReference type="EMBL" id="LR796919">
    <property type="protein sequence ID" value="CAB4174997.1"/>
    <property type="molecule type" value="Genomic_DNA"/>
</dbReference>
<sequence length="73" mass="8167">MSKNGMADILAAAAHQGRIAGKIDALRKLSEHIEEKRKSMIEKQYEGEYNRGYVDGLNVSFMTIIEAARRGDI</sequence>
<evidence type="ECO:0000313" key="3">
    <source>
        <dbReference type="EMBL" id="CAB4192836.1"/>
    </source>
</evidence>
<dbReference type="EMBL" id="LR797071">
    <property type="protein sequence ID" value="CAB4184974.1"/>
    <property type="molecule type" value="Genomic_DNA"/>
</dbReference>
<dbReference type="EMBL" id="LR797185">
    <property type="protein sequence ID" value="CAB4192836.1"/>
    <property type="molecule type" value="Genomic_DNA"/>
</dbReference>
<proteinExistence type="predicted"/>
<evidence type="ECO:0000313" key="4">
    <source>
        <dbReference type="EMBL" id="CAB5231408.1"/>
    </source>
</evidence>
<name>A0A6J5QZS0_9CAUD</name>
<protein>
    <submittedName>
        <fullName evidence="2">Uncharacterized protein</fullName>
    </submittedName>
</protein>
<evidence type="ECO:0000313" key="2">
    <source>
        <dbReference type="EMBL" id="CAB4184974.1"/>
    </source>
</evidence>
<reference evidence="2" key="1">
    <citation type="submission" date="2020-05" db="EMBL/GenBank/DDBJ databases">
        <authorList>
            <person name="Chiriac C."/>
            <person name="Salcher M."/>
            <person name="Ghai R."/>
            <person name="Kavagutti S V."/>
        </authorList>
    </citation>
    <scope>NUCLEOTIDE SEQUENCE</scope>
</reference>
<accession>A0A6J5QZS0</accession>
<evidence type="ECO:0000313" key="1">
    <source>
        <dbReference type="EMBL" id="CAB4174997.1"/>
    </source>
</evidence>